<protein>
    <submittedName>
        <fullName evidence="2">Brp/Blh family beta-carotene 15,15'-monooxygenase</fullName>
        <ecNumber evidence="2">1.14.99.36</ecNumber>
    </submittedName>
</protein>
<feature type="transmembrane region" description="Helical" evidence="1">
    <location>
        <begin position="43"/>
        <end position="64"/>
    </location>
</feature>
<keyword evidence="2" id="KW-0560">Oxidoreductase</keyword>
<dbReference type="Proteomes" id="UP000003422">
    <property type="component" value="Unassembled WGS sequence"/>
</dbReference>
<sequence>MHINSILTNIYFIFSRYGKIKNNKEMIEITNSTLNKFILVTRAVLIAAIGMVFPPAFLFLPAIFVGEAISGGVMNAFSLFFVANALLTMISLNYAIIVFTLFGPMILVFHWMMHKNYDQNSTVVLAAVMFFISIFVTSYSYGVSPEMLKSKEVLESFIQIQNNMSIEKLSTAEWTMLYNRSLQLMPAMLVIISLLLSYVTYHLSIRKLILKQGLKLNYQPFIYFNLPKGILFVGAFSIAVLYSFGDILFESPNLVIENLILVFSSILFLLGMSVIMFILNKIKAGRFIKILVTLFGFLVPGAQFIFIAMGILDNIFNFRRLA</sequence>
<feature type="transmembrane region" description="Helical" evidence="1">
    <location>
        <begin position="121"/>
        <end position="141"/>
    </location>
</feature>
<dbReference type="GO" id="GO:0004497">
    <property type="term" value="F:monooxygenase activity"/>
    <property type="evidence" value="ECO:0007669"/>
    <property type="project" value="UniProtKB-KW"/>
</dbReference>
<organism evidence="2 3">
    <name type="scientific">Peptoniphilus indolicus ATCC 29427</name>
    <dbReference type="NCBI Taxonomy" id="997350"/>
    <lineage>
        <taxon>Bacteria</taxon>
        <taxon>Bacillati</taxon>
        <taxon>Bacillota</taxon>
        <taxon>Tissierellia</taxon>
        <taxon>Tissierellales</taxon>
        <taxon>Peptoniphilaceae</taxon>
        <taxon>Peptoniphilus</taxon>
    </lineage>
</organism>
<keyword evidence="1" id="KW-1133">Transmembrane helix</keyword>
<dbReference type="InterPro" id="IPR018710">
    <property type="entry name" value="DUF2232"/>
</dbReference>
<accession>G4D1F9</accession>
<dbReference type="EMBL" id="AGBB01000019">
    <property type="protein sequence ID" value="EGY80608.1"/>
    <property type="molecule type" value="Genomic_DNA"/>
</dbReference>
<feature type="transmembrane region" description="Helical" evidence="1">
    <location>
        <begin position="76"/>
        <end position="109"/>
    </location>
</feature>
<proteinExistence type="predicted"/>
<reference evidence="2 3" key="1">
    <citation type="submission" date="2011-06" db="EMBL/GenBank/DDBJ databases">
        <authorList>
            <person name="Muzny D."/>
            <person name="Qin X."/>
            <person name="Deng J."/>
            <person name="Jiang H."/>
            <person name="Liu Y."/>
            <person name="Qu J."/>
            <person name="Song X.-Z."/>
            <person name="Zhang L."/>
            <person name="Thornton R."/>
            <person name="Coyle M."/>
            <person name="Francisco L."/>
            <person name="Jackson L."/>
            <person name="Javaid M."/>
            <person name="Korchina V."/>
            <person name="Kovar C."/>
            <person name="Mata R."/>
            <person name="Mathew T."/>
            <person name="Ngo R."/>
            <person name="Nguyen L."/>
            <person name="Nguyen N."/>
            <person name="Okwuonu G."/>
            <person name="Ongeri F."/>
            <person name="Pham C."/>
            <person name="Simmons D."/>
            <person name="Wilczek-Boney K."/>
            <person name="Hale W."/>
            <person name="Jakkamsetti A."/>
            <person name="Pham P."/>
            <person name="Ruth R."/>
            <person name="San Lucas F."/>
            <person name="Warren J."/>
            <person name="Zhang J."/>
            <person name="Zhao Z."/>
            <person name="Zhou C."/>
            <person name="Zhu D."/>
            <person name="Lee S."/>
            <person name="Bess C."/>
            <person name="Blankenburg K."/>
            <person name="Forbes L."/>
            <person name="Fu Q."/>
            <person name="Gubbala S."/>
            <person name="Hirani K."/>
            <person name="Jayaseelan J.C."/>
            <person name="Lara F."/>
            <person name="Munidasa M."/>
            <person name="Palculict T."/>
            <person name="Patil S."/>
            <person name="Pu L.-L."/>
            <person name="Saada N."/>
            <person name="Tang L."/>
            <person name="Weissenberger G."/>
            <person name="Zhu Y."/>
            <person name="Hemphill L."/>
            <person name="Shang Y."/>
            <person name="Youmans B."/>
            <person name="Ayvaz T."/>
            <person name="Ross M."/>
            <person name="Santibanez J."/>
            <person name="Aqrawi P."/>
            <person name="Gross S."/>
            <person name="Joshi V."/>
            <person name="Fowler G."/>
            <person name="Nazareth L."/>
            <person name="Reid J."/>
            <person name="Worley K."/>
            <person name="Petrosino J."/>
            <person name="Highlander S."/>
            <person name="Gibbs R."/>
        </authorList>
    </citation>
    <scope>NUCLEOTIDE SEQUENCE [LARGE SCALE GENOMIC DNA]</scope>
    <source>
        <strain evidence="2 3">ATCC 29427</strain>
    </source>
</reference>
<dbReference type="OrthoDB" id="1696477at2"/>
<feature type="transmembrane region" description="Helical" evidence="1">
    <location>
        <begin position="291"/>
        <end position="312"/>
    </location>
</feature>
<dbReference type="EC" id="1.14.99.36" evidence="2"/>
<keyword evidence="1" id="KW-0812">Transmembrane</keyword>
<dbReference type="eggNOG" id="COG4241">
    <property type="taxonomic scope" value="Bacteria"/>
</dbReference>
<feature type="transmembrane region" description="Helical" evidence="1">
    <location>
        <begin position="222"/>
        <end position="244"/>
    </location>
</feature>
<dbReference type="Pfam" id="PF09991">
    <property type="entry name" value="DUF2232"/>
    <property type="match status" value="1"/>
</dbReference>
<keyword evidence="3" id="KW-1185">Reference proteome</keyword>
<evidence type="ECO:0000313" key="2">
    <source>
        <dbReference type="EMBL" id="EGY80608.1"/>
    </source>
</evidence>
<gene>
    <name evidence="2" type="ORF">HMPREF9129_0239</name>
</gene>
<keyword evidence="2" id="KW-0503">Monooxygenase</keyword>
<dbReference type="PATRIC" id="fig|997350.3.peg.233"/>
<comment type="caution">
    <text evidence="2">The sequence shown here is derived from an EMBL/GenBank/DDBJ whole genome shotgun (WGS) entry which is preliminary data.</text>
</comment>
<feature type="transmembrane region" description="Helical" evidence="1">
    <location>
        <begin position="259"/>
        <end position="279"/>
    </location>
</feature>
<name>G4D1F9_9FIRM</name>
<evidence type="ECO:0000256" key="1">
    <source>
        <dbReference type="SAM" id="Phobius"/>
    </source>
</evidence>
<keyword evidence="1" id="KW-0472">Membrane</keyword>
<feature type="transmembrane region" description="Helical" evidence="1">
    <location>
        <begin position="184"/>
        <end position="201"/>
    </location>
</feature>
<dbReference type="STRING" id="997350.HMPREF9129_0239"/>
<dbReference type="AlphaFoldDB" id="G4D1F9"/>
<evidence type="ECO:0000313" key="3">
    <source>
        <dbReference type="Proteomes" id="UP000003422"/>
    </source>
</evidence>
<dbReference type="HOGENOM" id="CLU_908674_0_0_9"/>